<dbReference type="InterPro" id="IPR045107">
    <property type="entry name" value="SAC3/GANP/THP3"/>
</dbReference>
<organism evidence="5">
    <name type="scientific">Haemonchus placei</name>
    <name type="common">Barber's pole worm</name>
    <dbReference type="NCBI Taxonomy" id="6290"/>
    <lineage>
        <taxon>Eukaryota</taxon>
        <taxon>Metazoa</taxon>
        <taxon>Ecdysozoa</taxon>
        <taxon>Nematoda</taxon>
        <taxon>Chromadorea</taxon>
        <taxon>Rhabditida</taxon>
        <taxon>Rhabditina</taxon>
        <taxon>Rhabditomorpha</taxon>
        <taxon>Strongyloidea</taxon>
        <taxon>Trichostrongylidae</taxon>
        <taxon>Haemonchus</taxon>
    </lineage>
</organism>
<dbReference type="AlphaFoldDB" id="A0A0N4WLW0"/>
<feature type="compositionally biased region" description="Low complexity" evidence="1">
    <location>
        <begin position="52"/>
        <end position="69"/>
    </location>
</feature>
<keyword evidence="4" id="KW-1185">Reference proteome</keyword>
<dbReference type="EMBL" id="UZAF01017773">
    <property type="protein sequence ID" value="VDO44856.1"/>
    <property type="molecule type" value="Genomic_DNA"/>
</dbReference>
<dbReference type="PANTHER" id="PTHR12436:SF4">
    <property type="entry name" value="LEUKOCYTE RECEPTOR CLUSTER MEMBER 8"/>
    <property type="match status" value="1"/>
</dbReference>
<feature type="compositionally biased region" description="Basic and acidic residues" evidence="1">
    <location>
        <begin position="208"/>
        <end position="245"/>
    </location>
</feature>
<dbReference type="PANTHER" id="PTHR12436">
    <property type="entry name" value="80 KDA MCM3-ASSOCIATED PROTEIN"/>
    <property type="match status" value="1"/>
</dbReference>
<evidence type="ECO:0000256" key="1">
    <source>
        <dbReference type="SAM" id="MobiDB-lite"/>
    </source>
</evidence>
<feature type="region of interest" description="Disordered" evidence="1">
    <location>
        <begin position="82"/>
        <end position="104"/>
    </location>
</feature>
<evidence type="ECO:0000313" key="4">
    <source>
        <dbReference type="Proteomes" id="UP000268014"/>
    </source>
</evidence>
<dbReference type="OrthoDB" id="199574at2759"/>
<gene>
    <name evidence="3" type="ORF">HPLM_LOCUS12151</name>
</gene>
<dbReference type="WBParaSite" id="HPLM_0001215901-mRNA-1">
    <property type="protein sequence ID" value="HPLM_0001215901-mRNA-1"/>
    <property type="gene ID" value="HPLM_0001215901"/>
</dbReference>
<sequence>MMQYYPWMAQQYGMQYSPAPNYATGYQQQSQQNYTTSSTNNHQWNQQQTWNNPKQWNKQLPPQQQKQPQSHFTPFSLATRQAPTAPKTVAQAPSAAGPPAPGGLGVMPDNVRRYVERAYLAAQCAEDRQKVQEYLEKRLRPLLQAGTTRAIDWDREPLPHERGYELPTTWTPVATLRASMQAQAISDYSHLRGLFQSIVSKKKTQKERKREGNSAKKEKRKLQNAEKQKKEATRWHVEEDSSRIEERAKRFANDARSAAVSAMAAARPVRMKLVKGTCQNIEKSFFRLTAAPDPSQVRPPEILEKSLDNVKEKYRAKAPYRYLSDQLRSIRQDLTVQRVRNNFTVQVYEINARIALENKDREEFNKCQSQLKLLYNEIPGCSNEAEFIAYRLLYYIAMNNSLDVSSLLKGLTDSLRADECVMFAMRVRRAVSLGNYPTLFRLFNSAPKMCPYLMDLFVERERKAALMQIFKAFRPSIPVSKVSEWLGMSESSLVEWLNLLEIECQVGGAIDCRAYATKTF</sequence>
<feature type="domain" description="SAC3/GANP/THP3 conserved" evidence="2">
    <location>
        <begin position="289"/>
        <end position="504"/>
    </location>
</feature>
<dbReference type="GO" id="GO:0005634">
    <property type="term" value="C:nucleus"/>
    <property type="evidence" value="ECO:0007669"/>
    <property type="project" value="TreeGrafter"/>
</dbReference>
<reference evidence="3 4" key="2">
    <citation type="submission" date="2018-11" db="EMBL/GenBank/DDBJ databases">
        <authorList>
            <consortium name="Pathogen Informatics"/>
        </authorList>
    </citation>
    <scope>NUCLEOTIDE SEQUENCE [LARGE SCALE GENOMIC DNA]</scope>
    <source>
        <strain evidence="3 4">MHpl1</strain>
    </source>
</reference>
<protein>
    <submittedName>
        <fullName evidence="5">SAC3_GANP domain-containing protein</fullName>
    </submittedName>
</protein>
<feature type="region of interest" description="Disordered" evidence="1">
    <location>
        <begin position="27"/>
        <end position="46"/>
    </location>
</feature>
<dbReference type="Pfam" id="PF03399">
    <property type="entry name" value="SAC3_GANP"/>
    <property type="match status" value="1"/>
</dbReference>
<name>A0A0N4WLW0_HAEPC</name>
<dbReference type="OMA" id="WTPANKL"/>
<dbReference type="Gene3D" id="1.25.40.990">
    <property type="match status" value="1"/>
</dbReference>
<evidence type="ECO:0000313" key="3">
    <source>
        <dbReference type="EMBL" id="VDO44856.1"/>
    </source>
</evidence>
<dbReference type="InterPro" id="IPR005062">
    <property type="entry name" value="SAC3/GANP/THP3_conserved"/>
</dbReference>
<accession>A0A0N4WLW0</accession>
<feature type="region of interest" description="Disordered" evidence="1">
    <location>
        <begin position="52"/>
        <end position="71"/>
    </location>
</feature>
<evidence type="ECO:0000259" key="2">
    <source>
        <dbReference type="Pfam" id="PF03399"/>
    </source>
</evidence>
<dbReference type="STRING" id="6290.A0A0N4WLW0"/>
<reference evidence="5" key="1">
    <citation type="submission" date="2017-02" db="UniProtKB">
        <authorList>
            <consortium name="WormBaseParasite"/>
        </authorList>
    </citation>
    <scope>IDENTIFICATION</scope>
</reference>
<proteinExistence type="predicted"/>
<feature type="region of interest" description="Disordered" evidence="1">
    <location>
        <begin position="199"/>
        <end position="245"/>
    </location>
</feature>
<dbReference type="Proteomes" id="UP000268014">
    <property type="component" value="Unassembled WGS sequence"/>
</dbReference>
<evidence type="ECO:0000313" key="5">
    <source>
        <dbReference type="WBParaSite" id="HPLM_0001215901-mRNA-1"/>
    </source>
</evidence>